<comment type="function">
    <text evidence="4">Converts GTP to 7,8-dihydro-D-neopterin 2',3'-cyclic phosphate, the first intermediate in the biosynthesis of coenzyme methanopterin.</text>
</comment>
<name>A0A6C0UV11_HALVO</name>
<organism evidence="7 8">
    <name type="scientific">Haloferax volcanii</name>
    <name type="common">Halobacterium volcanii</name>
    <dbReference type="NCBI Taxonomy" id="2246"/>
    <lineage>
        <taxon>Archaea</taxon>
        <taxon>Methanobacteriati</taxon>
        <taxon>Methanobacteriota</taxon>
        <taxon>Stenosarchaea group</taxon>
        <taxon>Halobacteria</taxon>
        <taxon>Halobacteriales</taxon>
        <taxon>Haloferacaceae</taxon>
        <taxon>Haloferax</taxon>
    </lineage>
</organism>
<dbReference type="Proteomes" id="UP000465667">
    <property type="component" value="Chromosome"/>
</dbReference>
<dbReference type="PANTHER" id="PTHR36445">
    <property type="entry name" value="GTP CYCLOHYDROLASE MPTA"/>
    <property type="match status" value="1"/>
</dbReference>
<dbReference type="GO" id="GO:2001118">
    <property type="term" value="P:tetrahydromethanopterin biosynthetic process"/>
    <property type="evidence" value="ECO:0007669"/>
    <property type="project" value="UniProtKB-UniRule"/>
</dbReference>
<dbReference type="KEGG" id="hale:G3A49_14955"/>
<dbReference type="Pfam" id="PF02649">
    <property type="entry name" value="GCHY-1"/>
    <property type="match status" value="1"/>
</dbReference>
<dbReference type="GO" id="GO:0003934">
    <property type="term" value="F:GTP cyclohydrolase I activity"/>
    <property type="evidence" value="ECO:0007669"/>
    <property type="project" value="InterPro"/>
</dbReference>
<sequence length="308" mass="33498">MSHQLPDVQASQPDVTVGLSQVGVTGVEKLVKIARDGKRPLVLMAEFEVFVDLPGGRKGIDMSRNMQVIDEVLEAAVSEPAYRVEDMCGDAAERLLAKHEYTTTAEVSMTAELVVHEDTPASGLSTQSTAEIIASATATDEGTREEIGAEVVGMTVCPCSQGMSASRARDVLQDLAVDDDTIEEFLDKVPQPGHSQRGHATLTVETEGSPEVDLMDLIDIARDSMSARIYNLAKRPDEDHMTYHAHANAKFVEDCVRSMAELSIEALDHLGDDAVVHMKQSNDESIHQHNAHAEREVTLGQLRDELDA</sequence>
<comment type="similarity">
    <text evidence="4">Belongs to the GTP cyclohydrolase IV family.</text>
</comment>
<dbReference type="PANTHER" id="PTHR36445:SF1">
    <property type="entry name" value="GTP CYCLOHYDROLASE MPTA"/>
    <property type="match status" value="1"/>
</dbReference>
<evidence type="ECO:0000256" key="4">
    <source>
        <dbReference type="HAMAP-Rule" id="MF_01527"/>
    </source>
</evidence>
<dbReference type="GO" id="GO:0005506">
    <property type="term" value="F:iron ion binding"/>
    <property type="evidence" value="ECO:0007669"/>
    <property type="project" value="UniProtKB-UniRule"/>
</dbReference>
<dbReference type="UniPathway" id="UPA00065"/>
<keyword evidence="1 4" id="KW-0479">Metal-binding</keyword>
<dbReference type="NCBIfam" id="TIGR00294">
    <property type="entry name" value="GTP cyclohydrolase MptA"/>
    <property type="match status" value="1"/>
</dbReference>
<evidence type="ECO:0000313" key="7">
    <source>
        <dbReference type="EMBL" id="QIB79332.1"/>
    </source>
</evidence>
<feature type="region of interest" description="Disordered" evidence="6">
    <location>
        <begin position="282"/>
        <end position="308"/>
    </location>
</feature>
<keyword evidence="3 4" id="KW-0408">Iron</keyword>
<dbReference type="EMBL" id="CP048738">
    <property type="protein sequence ID" value="QIB79332.1"/>
    <property type="molecule type" value="Genomic_DNA"/>
</dbReference>
<dbReference type="HAMAP" id="MF_01527_A">
    <property type="entry name" value="GTP_cyclohydrol_A"/>
    <property type="match status" value="1"/>
</dbReference>
<evidence type="ECO:0000256" key="5">
    <source>
        <dbReference type="NCBIfam" id="TIGR00294"/>
    </source>
</evidence>
<keyword evidence="2 4" id="KW-0378">Hydrolase</keyword>
<accession>A0A6C0UV11</accession>
<comment type="subunit">
    <text evidence="4">Homodimer.</text>
</comment>
<dbReference type="InterPro" id="IPR003801">
    <property type="entry name" value="GTP_cyclohydrolase_FolE2/MptA"/>
</dbReference>
<comment type="pathway">
    <text evidence="4">Cofactor biosynthesis; 5,6,7,8-tetrahydromethanopterin biosynthesis.</text>
</comment>
<evidence type="ECO:0000313" key="8">
    <source>
        <dbReference type="Proteomes" id="UP000465667"/>
    </source>
</evidence>
<dbReference type="GO" id="GO:0044682">
    <property type="term" value="F:GTP cyclohydrolase IV activity"/>
    <property type="evidence" value="ECO:0007669"/>
    <property type="project" value="UniProtKB-UniRule"/>
</dbReference>
<proteinExistence type="inferred from homology"/>
<dbReference type="AlphaFoldDB" id="A0A6C0UV11"/>
<evidence type="ECO:0000256" key="3">
    <source>
        <dbReference type="ARBA" id="ARBA00023004"/>
    </source>
</evidence>
<comment type="catalytic activity">
    <reaction evidence="4">
        <text>GTP + H2O = 7,8-dihydroneopterin 2',3'-cyclic phosphate + formate + diphosphate + H(+)</text>
        <dbReference type="Rhea" id="RHEA:25860"/>
        <dbReference type="ChEBI" id="CHEBI:15377"/>
        <dbReference type="ChEBI" id="CHEBI:15378"/>
        <dbReference type="ChEBI" id="CHEBI:15740"/>
        <dbReference type="ChEBI" id="CHEBI:33019"/>
        <dbReference type="ChEBI" id="CHEBI:37565"/>
        <dbReference type="ChEBI" id="CHEBI:58854"/>
        <dbReference type="EC" id="3.5.4.39"/>
    </reaction>
</comment>
<dbReference type="InterPro" id="IPR022840">
    <property type="entry name" value="GTP_cyclohydrolase_MptA"/>
</dbReference>
<dbReference type="GeneID" id="44084734"/>
<comment type="cofactor">
    <cofactor evidence="4">
        <name>Fe(2+)</name>
        <dbReference type="ChEBI" id="CHEBI:29033"/>
    </cofactor>
    <text evidence="4">Binds 1 Fe(2+) ion per subunit.</text>
</comment>
<protein>
    <recommendedName>
        <fullName evidence="4 5">GTP cyclohydrolase MptA</fullName>
        <ecNumber evidence="4 5">3.5.4.39</ecNumber>
    </recommendedName>
    <alternativeName>
        <fullName evidence="4">GTP cyclohydrolase IV</fullName>
    </alternativeName>
</protein>
<evidence type="ECO:0000256" key="2">
    <source>
        <dbReference type="ARBA" id="ARBA00022801"/>
    </source>
</evidence>
<feature type="site" description="May be catalytically important" evidence="4">
    <location>
        <position position="157"/>
    </location>
</feature>
<dbReference type="Gene3D" id="3.10.270.10">
    <property type="entry name" value="Urate Oxidase"/>
    <property type="match status" value="1"/>
</dbReference>
<dbReference type="EC" id="3.5.4.39" evidence="4 5"/>
<gene>
    <name evidence="4" type="primary">mptA</name>
    <name evidence="7" type="ORF">G3A49_14955</name>
</gene>
<reference evidence="7 8" key="1">
    <citation type="submission" date="2020-02" db="EMBL/GenBank/DDBJ databases">
        <title>Whole genome sequence of Haloferax alexandrinus pws1.</title>
        <authorList>
            <person name="Verma D.K."/>
            <person name="Gopal K."/>
            <person name="Prasad E.S."/>
        </authorList>
    </citation>
    <scope>NUCLEOTIDE SEQUENCE [LARGE SCALE GENOMIC DNA]</scope>
    <source>
        <strain evidence="8">wsp1</strain>
    </source>
</reference>
<evidence type="ECO:0000256" key="6">
    <source>
        <dbReference type="SAM" id="MobiDB-lite"/>
    </source>
</evidence>
<dbReference type="RefSeq" id="WP_163489449.1">
    <property type="nucleotide sequence ID" value="NZ_CP048738.1"/>
</dbReference>
<evidence type="ECO:0000256" key="1">
    <source>
        <dbReference type="ARBA" id="ARBA00022723"/>
    </source>
</evidence>